<feature type="region of interest" description="Disordered" evidence="1">
    <location>
        <begin position="140"/>
        <end position="200"/>
    </location>
</feature>
<name>A0ABR1H910_9HYPO</name>
<evidence type="ECO:0000256" key="1">
    <source>
        <dbReference type="SAM" id="MobiDB-lite"/>
    </source>
</evidence>
<feature type="compositionally biased region" description="Low complexity" evidence="1">
    <location>
        <begin position="1"/>
        <end position="16"/>
    </location>
</feature>
<keyword evidence="3" id="KW-1185">Reference proteome</keyword>
<comment type="caution">
    <text evidence="2">The sequence shown here is derived from an EMBL/GenBank/DDBJ whole genome shotgun (WGS) entry which is preliminary data.</text>
</comment>
<feature type="region of interest" description="Disordered" evidence="1">
    <location>
        <begin position="1"/>
        <end position="75"/>
    </location>
</feature>
<dbReference type="Proteomes" id="UP001498476">
    <property type="component" value="Unassembled WGS sequence"/>
</dbReference>
<feature type="compositionally biased region" description="Basic and acidic residues" evidence="1">
    <location>
        <begin position="140"/>
        <end position="151"/>
    </location>
</feature>
<evidence type="ECO:0000313" key="3">
    <source>
        <dbReference type="Proteomes" id="UP001498476"/>
    </source>
</evidence>
<sequence length="200" mass="21615">MTGQPPTSTFPEPTTSNGSSTRSHMDVDQRNGTGSRQSPPPSPLPFPGRSSSHPNPPSPRTHPRRQLPANPRLTRSRLREGLLGSGRPVSSIEAVLNIEVGGHRVADDILLGIGGFSDSNPNSLQDAALKNDIEELHRAGEDRRRRRLEERRRKRANGPANPAPRPQASAVSAVSAVARQEAPTGRKALSHLLGRIDGRR</sequence>
<gene>
    <name evidence="2" type="ORF">QQX98_004485</name>
</gene>
<evidence type="ECO:0000313" key="2">
    <source>
        <dbReference type="EMBL" id="KAK7417521.1"/>
    </source>
</evidence>
<proteinExistence type="predicted"/>
<accession>A0ABR1H910</accession>
<protein>
    <submittedName>
        <fullName evidence="2">Uncharacterized protein</fullName>
    </submittedName>
</protein>
<organism evidence="2 3">
    <name type="scientific">Neonectria punicea</name>
    <dbReference type="NCBI Taxonomy" id="979145"/>
    <lineage>
        <taxon>Eukaryota</taxon>
        <taxon>Fungi</taxon>
        <taxon>Dikarya</taxon>
        <taxon>Ascomycota</taxon>
        <taxon>Pezizomycotina</taxon>
        <taxon>Sordariomycetes</taxon>
        <taxon>Hypocreomycetidae</taxon>
        <taxon>Hypocreales</taxon>
        <taxon>Nectriaceae</taxon>
        <taxon>Neonectria</taxon>
    </lineage>
</organism>
<feature type="compositionally biased region" description="Low complexity" evidence="1">
    <location>
        <begin position="166"/>
        <end position="180"/>
    </location>
</feature>
<reference evidence="2 3" key="1">
    <citation type="journal article" date="2025" name="Microbiol. Resour. Announc.">
        <title>Draft genome sequences for Neonectria magnoliae and Neonectria punicea, canker pathogens of Liriodendron tulipifera and Acer saccharum in West Virginia.</title>
        <authorList>
            <person name="Petronek H.M."/>
            <person name="Kasson M.T."/>
            <person name="Metheny A.M."/>
            <person name="Stauder C.M."/>
            <person name="Lovett B."/>
            <person name="Lynch S.C."/>
            <person name="Garnas J.R."/>
            <person name="Kasson L.R."/>
            <person name="Stajich J.E."/>
        </authorList>
    </citation>
    <scope>NUCLEOTIDE SEQUENCE [LARGE SCALE GENOMIC DNA]</scope>
    <source>
        <strain evidence="2 3">NRRL 64653</strain>
    </source>
</reference>
<dbReference type="EMBL" id="JAZAVJ010000056">
    <property type="protein sequence ID" value="KAK7417521.1"/>
    <property type="molecule type" value="Genomic_DNA"/>
</dbReference>